<evidence type="ECO:0000313" key="1">
    <source>
        <dbReference type="EMBL" id="KKK51177.1"/>
    </source>
</evidence>
<comment type="caution">
    <text evidence="1">The sequence shown here is derived from an EMBL/GenBank/DDBJ whole genome shotgun (WGS) entry which is preliminary data.</text>
</comment>
<organism evidence="1">
    <name type="scientific">marine sediment metagenome</name>
    <dbReference type="NCBI Taxonomy" id="412755"/>
    <lineage>
        <taxon>unclassified sequences</taxon>
        <taxon>metagenomes</taxon>
        <taxon>ecological metagenomes</taxon>
    </lineage>
</organism>
<dbReference type="EMBL" id="LAZR01067642">
    <property type="protein sequence ID" value="KKK51177.1"/>
    <property type="molecule type" value="Genomic_DNA"/>
</dbReference>
<dbReference type="AlphaFoldDB" id="A0A0F8W367"/>
<gene>
    <name evidence="1" type="ORF">LCGC14_3117570</name>
</gene>
<reference evidence="1" key="1">
    <citation type="journal article" date="2015" name="Nature">
        <title>Complex archaea that bridge the gap between prokaryotes and eukaryotes.</title>
        <authorList>
            <person name="Spang A."/>
            <person name="Saw J.H."/>
            <person name="Jorgensen S.L."/>
            <person name="Zaremba-Niedzwiedzka K."/>
            <person name="Martijn J."/>
            <person name="Lind A.E."/>
            <person name="van Eijk R."/>
            <person name="Schleper C."/>
            <person name="Guy L."/>
            <person name="Ettema T.J."/>
        </authorList>
    </citation>
    <scope>NUCLEOTIDE SEQUENCE</scope>
</reference>
<proteinExistence type="predicted"/>
<protein>
    <submittedName>
        <fullName evidence="1">Uncharacterized protein</fullName>
    </submittedName>
</protein>
<feature type="non-terminal residue" evidence="1">
    <location>
        <position position="1"/>
    </location>
</feature>
<accession>A0A0F8W367</accession>
<sequence>SKTDAYATFKGMLEDGNPPDNFDALLKEAAAADKRFETSLEAAPGR</sequence>
<name>A0A0F8W367_9ZZZZ</name>